<name>A0ABS3W1Y6_MICEH</name>
<reference evidence="3 4" key="1">
    <citation type="submission" date="2019-12" db="EMBL/GenBank/DDBJ databases">
        <title>Whole genome sequencing of endophytic Actinobacterium Micromonospora sp. MPMI6T.</title>
        <authorList>
            <person name="Evv R."/>
            <person name="Podile A.R."/>
        </authorList>
    </citation>
    <scope>NUCLEOTIDE SEQUENCE [LARGE SCALE GENOMIC DNA]</scope>
    <source>
        <strain evidence="3 4">MPMI6</strain>
    </source>
</reference>
<sequence length="365" mass="39247">MADVTRRLFLRHLRGAPTSWVRHHYRGRVRREGIGQSFWYRPLTAVLSEVPVDDRELPLLFHAHTADFADVTVQATVTYRVADPALASARLDFSIDPRTGRPRSRPLDQIATLLAELAQQPALDLLARVPLAEALTGIAPVREAVSAALRDEPRLADVGVAVVSARVVAIRPEPELERALQTPTREAVQVQADRATYARRAQAVEQERAIAENELQNKIELARREQQLVEQHGANSRRKAELDAAAELAAAQGKAEREKVVNAAAAERARVLASAEAEKERTLTAARAEGVREVGLAEADAEAAKLSGYAQLPAGVLQALALRELAGQLPSIGQLTVTPDVLTDLLTRLAPGGGSGTSAGGDPGP</sequence>
<keyword evidence="1" id="KW-0175">Coiled coil</keyword>
<organism evidence="3 4">
    <name type="scientific">Micromonospora echinofusca</name>
    <dbReference type="NCBI Taxonomy" id="47858"/>
    <lineage>
        <taxon>Bacteria</taxon>
        <taxon>Bacillati</taxon>
        <taxon>Actinomycetota</taxon>
        <taxon>Actinomycetes</taxon>
        <taxon>Micromonosporales</taxon>
        <taxon>Micromonosporaceae</taxon>
        <taxon>Micromonospora</taxon>
    </lineage>
</organism>
<comment type="caution">
    <text evidence="3">The sequence shown here is derived from an EMBL/GenBank/DDBJ whole genome shotgun (WGS) entry which is preliminary data.</text>
</comment>
<evidence type="ECO:0000313" key="4">
    <source>
        <dbReference type="Proteomes" id="UP000823521"/>
    </source>
</evidence>
<protein>
    <submittedName>
        <fullName evidence="3">SPFH domain-containing protein</fullName>
    </submittedName>
</protein>
<feature type="non-terminal residue" evidence="3">
    <location>
        <position position="365"/>
    </location>
</feature>
<gene>
    <name evidence="3" type="ORF">GSF22_33095</name>
</gene>
<dbReference type="RefSeq" id="WP_208817857.1">
    <property type="nucleotide sequence ID" value="NZ_WVUH01000602.1"/>
</dbReference>
<dbReference type="Pfam" id="PF01145">
    <property type="entry name" value="Band_7"/>
    <property type="match status" value="1"/>
</dbReference>
<dbReference type="SUPFAM" id="SSF117892">
    <property type="entry name" value="Band 7/SPFH domain"/>
    <property type="match status" value="1"/>
</dbReference>
<dbReference type="InterPro" id="IPR001107">
    <property type="entry name" value="Band_7"/>
</dbReference>
<dbReference type="EMBL" id="WVUH01000602">
    <property type="protein sequence ID" value="MBO4210795.1"/>
    <property type="molecule type" value="Genomic_DNA"/>
</dbReference>
<dbReference type="Proteomes" id="UP000823521">
    <property type="component" value="Unassembled WGS sequence"/>
</dbReference>
<evidence type="ECO:0000313" key="3">
    <source>
        <dbReference type="EMBL" id="MBO4210795.1"/>
    </source>
</evidence>
<proteinExistence type="predicted"/>
<evidence type="ECO:0000256" key="1">
    <source>
        <dbReference type="SAM" id="Coils"/>
    </source>
</evidence>
<keyword evidence="4" id="KW-1185">Reference proteome</keyword>
<feature type="coiled-coil region" evidence="1">
    <location>
        <begin position="194"/>
        <end position="232"/>
    </location>
</feature>
<evidence type="ECO:0000259" key="2">
    <source>
        <dbReference type="Pfam" id="PF01145"/>
    </source>
</evidence>
<dbReference type="InterPro" id="IPR036013">
    <property type="entry name" value="Band_7/SPFH_dom_sf"/>
</dbReference>
<dbReference type="Gene3D" id="3.30.479.30">
    <property type="entry name" value="Band 7 domain"/>
    <property type="match status" value="1"/>
</dbReference>
<accession>A0ABS3W1Y6</accession>
<feature type="domain" description="Band 7" evidence="2">
    <location>
        <begin position="36"/>
        <end position="195"/>
    </location>
</feature>